<dbReference type="PANTHER" id="PTHR10457">
    <property type="entry name" value="MEVALONATE KINASE/GALACTOKINASE"/>
    <property type="match status" value="1"/>
</dbReference>
<dbReference type="SUPFAM" id="SSF55060">
    <property type="entry name" value="GHMP Kinase, C-terminal domain"/>
    <property type="match status" value="1"/>
</dbReference>
<dbReference type="EMBL" id="QMQV01000166">
    <property type="protein sequence ID" value="RLE46776.1"/>
    <property type="molecule type" value="Genomic_DNA"/>
</dbReference>
<keyword evidence="7" id="KW-0460">Magnesium</keyword>
<gene>
    <name evidence="12" type="ORF">DRJ31_09660</name>
</gene>
<dbReference type="PANTHER" id="PTHR10457:SF7">
    <property type="entry name" value="GALACTOKINASE-RELATED"/>
    <property type="match status" value="1"/>
</dbReference>
<dbReference type="PROSITE" id="PS00627">
    <property type="entry name" value="GHMP_KINASES_ATP"/>
    <property type="match status" value="1"/>
</dbReference>
<dbReference type="InterPro" id="IPR013750">
    <property type="entry name" value="GHMP_kinase_C_dom"/>
</dbReference>
<dbReference type="Pfam" id="PF00288">
    <property type="entry name" value="GHMP_kinases_N"/>
    <property type="match status" value="1"/>
</dbReference>
<evidence type="ECO:0000256" key="6">
    <source>
        <dbReference type="ARBA" id="ARBA00022840"/>
    </source>
</evidence>
<name>A0A497EJX6_9CREN</name>
<keyword evidence="4" id="KW-0547">Nucleotide-binding</keyword>
<dbReference type="PROSITE" id="PS00106">
    <property type="entry name" value="GALACTOKINASE"/>
    <property type="match status" value="1"/>
</dbReference>
<dbReference type="InterPro" id="IPR006204">
    <property type="entry name" value="GHMP_kinase_N_dom"/>
</dbReference>
<dbReference type="PRINTS" id="PR00959">
    <property type="entry name" value="MEVGALKINASE"/>
</dbReference>
<dbReference type="InterPro" id="IPR000705">
    <property type="entry name" value="Galactokinase"/>
</dbReference>
<dbReference type="Proteomes" id="UP000278475">
    <property type="component" value="Unassembled WGS sequence"/>
</dbReference>
<dbReference type="EC" id="2.7.1.6" evidence="12"/>
<dbReference type="Pfam" id="PF10509">
    <property type="entry name" value="GalKase_gal_bdg"/>
    <property type="match status" value="1"/>
</dbReference>
<evidence type="ECO:0000256" key="4">
    <source>
        <dbReference type="ARBA" id="ARBA00022741"/>
    </source>
</evidence>
<accession>A0A497EJX6</accession>
<dbReference type="FunFam" id="3.30.70.890:FF:000001">
    <property type="entry name" value="Galactokinase"/>
    <property type="match status" value="1"/>
</dbReference>
<evidence type="ECO:0000313" key="13">
    <source>
        <dbReference type="Proteomes" id="UP000278475"/>
    </source>
</evidence>
<comment type="caution">
    <text evidence="12">The sequence shown here is derived from an EMBL/GenBank/DDBJ whole genome shotgun (WGS) entry which is preliminary data.</text>
</comment>
<dbReference type="InterPro" id="IPR019539">
    <property type="entry name" value="GalKase_N"/>
</dbReference>
<dbReference type="GO" id="GO:0006012">
    <property type="term" value="P:galactose metabolic process"/>
    <property type="evidence" value="ECO:0007669"/>
    <property type="project" value="InterPro"/>
</dbReference>
<dbReference type="NCBIfam" id="NF003006">
    <property type="entry name" value="PRK03817.1"/>
    <property type="match status" value="1"/>
</dbReference>
<evidence type="ECO:0000256" key="3">
    <source>
        <dbReference type="ARBA" id="ARBA00022723"/>
    </source>
</evidence>
<dbReference type="InterPro" id="IPR020568">
    <property type="entry name" value="Ribosomal_Su5_D2-typ_SF"/>
</dbReference>
<dbReference type="GO" id="GO:0004335">
    <property type="term" value="F:galactokinase activity"/>
    <property type="evidence" value="ECO:0007669"/>
    <property type="project" value="UniProtKB-EC"/>
</dbReference>
<keyword evidence="3" id="KW-0479">Metal-binding</keyword>
<dbReference type="Gene3D" id="3.30.230.10">
    <property type="match status" value="1"/>
</dbReference>
<evidence type="ECO:0000259" key="10">
    <source>
        <dbReference type="Pfam" id="PF08544"/>
    </source>
</evidence>
<sequence length="353" mass="38502">MSPGRVNIIGEHTDYALGYVMPAAVNLYIVLEGAVSEIVKLKSKMLKEVVCFDLSNLARTGGWGDYVKGIYYALGKRGVRAGGLEGVVGGDLPIGSGLGSSASLELAVLYFLNQVYSLGLSRIEMALIAREAENEFVGIPCGILDQFSSSMGRRGHAIFLDTEALRHEYVPIPRETAIAVFYTGIKREISKTVYRERRMAVEEGLRTLGVRSSKYVSSSDLVKLPMKHKRYLSYIVRENERVIKVRDLLRSGDMEAVGAVLVEAHRDLATNYGVSCPELDFIVREAVRLGAYGARLTGAGFGGSAIILASKDKVEFIAEGVLSNYVKEFPWSPKYFIVEVSDGVNAVGRIGGV</sequence>
<dbReference type="InterPro" id="IPR019741">
    <property type="entry name" value="Galactokinase_CS"/>
</dbReference>
<evidence type="ECO:0000256" key="2">
    <source>
        <dbReference type="ARBA" id="ARBA00022679"/>
    </source>
</evidence>
<keyword evidence="6" id="KW-0067">ATP-binding</keyword>
<dbReference type="InterPro" id="IPR006206">
    <property type="entry name" value="Mevalonate/galactokinase"/>
</dbReference>
<dbReference type="SUPFAM" id="SSF54211">
    <property type="entry name" value="Ribosomal protein S5 domain 2-like"/>
    <property type="match status" value="1"/>
</dbReference>
<keyword evidence="8" id="KW-0119">Carbohydrate metabolism</keyword>
<dbReference type="InterPro" id="IPR036554">
    <property type="entry name" value="GHMP_kinase_C_sf"/>
</dbReference>
<dbReference type="InterPro" id="IPR006203">
    <property type="entry name" value="GHMP_knse_ATP-bd_CS"/>
</dbReference>
<organism evidence="12 13">
    <name type="scientific">Thermoproteota archaeon</name>
    <dbReference type="NCBI Taxonomy" id="2056631"/>
    <lineage>
        <taxon>Archaea</taxon>
        <taxon>Thermoproteota</taxon>
    </lineage>
</organism>
<evidence type="ECO:0000256" key="7">
    <source>
        <dbReference type="ARBA" id="ARBA00022842"/>
    </source>
</evidence>
<dbReference type="AlphaFoldDB" id="A0A497EJX6"/>
<evidence type="ECO:0000256" key="5">
    <source>
        <dbReference type="ARBA" id="ARBA00022777"/>
    </source>
</evidence>
<feature type="domain" description="Galactokinase N-terminal" evidence="11">
    <location>
        <begin position="2"/>
        <end position="31"/>
    </location>
</feature>
<dbReference type="PRINTS" id="PR00473">
    <property type="entry name" value="GALCTOKINASE"/>
</dbReference>
<proteinExistence type="inferred from homology"/>
<evidence type="ECO:0000313" key="12">
    <source>
        <dbReference type="EMBL" id="RLE46776.1"/>
    </source>
</evidence>
<dbReference type="GO" id="GO:0005524">
    <property type="term" value="F:ATP binding"/>
    <property type="evidence" value="ECO:0007669"/>
    <property type="project" value="UniProtKB-KW"/>
</dbReference>
<feature type="domain" description="GHMP kinase C-terminal" evidence="10">
    <location>
        <begin position="247"/>
        <end position="325"/>
    </location>
</feature>
<dbReference type="Gene3D" id="3.30.70.890">
    <property type="entry name" value="GHMP kinase, C-terminal domain"/>
    <property type="match status" value="1"/>
</dbReference>
<dbReference type="Pfam" id="PF08544">
    <property type="entry name" value="GHMP_kinases_C"/>
    <property type="match status" value="1"/>
</dbReference>
<dbReference type="InterPro" id="IPR014721">
    <property type="entry name" value="Ribsml_uS5_D2-typ_fold_subgr"/>
</dbReference>
<keyword evidence="2 12" id="KW-0808">Transferase</keyword>
<dbReference type="GO" id="GO:0046872">
    <property type="term" value="F:metal ion binding"/>
    <property type="evidence" value="ECO:0007669"/>
    <property type="project" value="UniProtKB-KW"/>
</dbReference>
<evidence type="ECO:0000259" key="11">
    <source>
        <dbReference type="Pfam" id="PF10509"/>
    </source>
</evidence>
<keyword evidence="5" id="KW-0418">Kinase</keyword>
<dbReference type="GO" id="GO:0005829">
    <property type="term" value="C:cytosol"/>
    <property type="evidence" value="ECO:0007669"/>
    <property type="project" value="TreeGrafter"/>
</dbReference>
<feature type="domain" description="GHMP kinase N-terminal" evidence="9">
    <location>
        <begin position="66"/>
        <end position="152"/>
    </location>
</feature>
<evidence type="ECO:0000256" key="8">
    <source>
        <dbReference type="ARBA" id="ARBA00023277"/>
    </source>
</evidence>
<evidence type="ECO:0000259" key="9">
    <source>
        <dbReference type="Pfam" id="PF00288"/>
    </source>
</evidence>
<comment type="similarity">
    <text evidence="1">Belongs to the GHMP kinase family. GalK subfamily.</text>
</comment>
<evidence type="ECO:0000256" key="1">
    <source>
        <dbReference type="ARBA" id="ARBA00006566"/>
    </source>
</evidence>
<dbReference type="PIRSF" id="PIRSF000530">
    <property type="entry name" value="Galactokinase"/>
    <property type="match status" value="1"/>
</dbReference>
<reference evidence="12 13" key="1">
    <citation type="submission" date="2018-06" db="EMBL/GenBank/DDBJ databases">
        <title>Extensive metabolic versatility and redundancy in microbially diverse, dynamic hydrothermal sediments.</title>
        <authorList>
            <person name="Dombrowski N."/>
            <person name="Teske A."/>
            <person name="Baker B.J."/>
        </authorList>
    </citation>
    <scope>NUCLEOTIDE SEQUENCE [LARGE SCALE GENOMIC DNA]</scope>
    <source>
        <strain evidence="12">B66_G16</strain>
    </source>
</reference>
<protein>
    <submittedName>
        <fullName evidence="12">Galactokinase</fullName>
        <ecNumber evidence="12">2.7.1.6</ecNumber>
    </submittedName>
</protein>